<dbReference type="Proteomes" id="UP000078390">
    <property type="component" value="Unassembled WGS sequence"/>
</dbReference>
<evidence type="ECO:0000313" key="2">
    <source>
        <dbReference type="Proteomes" id="UP000078390"/>
    </source>
</evidence>
<sequence>MLAEKELEIQDLTEIKKRLSRKELKIMLKEAAKITRAPLARLAQRAFSSLIIILL</sequence>
<comment type="caution">
    <text evidence="1">The sequence shown here is derived from an EMBL/GenBank/DDBJ whole genome shotgun (WGS) entry which is preliminary data.</text>
</comment>
<reference evidence="1 2" key="1">
    <citation type="submission" date="2016-04" db="EMBL/GenBank/DDBJ databases">
        <title>Genome analysis of Thermosulfurimonas dismutans, the first thermophilic sulfur-disproportionating bacterium of the phylum Thermodesulfobacteria.</title>
        <authorList>
            <person name="Mardanov A.V."/>
            <person name="Beletsky A.V."/>
            <person name="Kadnikov V.V."/>
            <person name="Slobodkin A.I."/>
            <person name="Ravin N.V."/>
        </authorList>
    </citation>
    <scope>NUCLEOTIDE SEQUENCE [LARGE SCALE GENOMIC DNA]</scope>
    <source>
        <strain evidence="1 2">S95</strain>
    </source>
</reference>
<dbReference type="STRING" id="999894.TDIS_1727"/>
<organism evidence="1 2">
    <name type="scientific">Thermosulfurimonas dismutans</name>
    <dbReference type="NCBI Taxonomy" id="999894"/>
    <lineage>
        <taxon>Bacteria</taxon>
        <taxon>Pseudomonadati</taxon>
        <taxon>Thermodesulfobacteriota</taxon>
        <taxon>Thermodesulfobacteria</taxon>
        <taxon>Thermodesulfobacteriales</taxon>
        <taxon>Thermodesulfobacteriaceae</taxon>
        <taxon>Thermosulfurimonas</taxon>
    </lineage>
</organism>
<gene>
    <name evidence="1" type="ORF">TDIS_1727</name>
</gene>
<keyword evidence="2" id="KW-1185">Reference proteome</keyword>
<dbReference type="EMBL" id="LWLG01000014">
    <property type="protein sequence ID" value="OAQ20225.1"/>
    <property type="molecule type" value="Genomic_DNA"/>
</dbReference>
<accession>A0A179D2D8</accession>
<proteinExistence type="predicted"/>
<dbReference type="AlphaFoldDB" id="A0A179D2D8"/>
<protein>
    <submittedName>
        <fullName evidence="1">Uncharacterized protein</fullName>
    </submittedName>
</protein>
<name>A0A179D2D8_9BACT</name>
<evidence type="ECO:0000313" key="1">
    <source>
        <dbReference type="EMBL" id="OAQ20225.1"/>
    </source>
</evidence>